<evidence type="ECO:0000313" key="13">
    <source>
        <dbReference type="EMBL" id="AXJ01281.1"/>
    </source>
</evidence>
<evidence type="ECO:0000256" key="3">
    <source>
        <dbReference type="ARBA" id="ARBA00022692"/>
    </source>
</evidence>
<evidence type="ECO:0000256" key="7">
    <source>
        <dbReference type="ARBA" id="ARBA00023065"/>
    </source>
</evidence>
<evidence type="ECO:0000256" key="6">
    <source>
        <dbReference type="ARBA" id="ARBA00022989"/>
    </source>
</evidence>
<dbReference type="EMBL" id="CP027806">
    <property type="protein sequence ID" value="AXJ01281.1"/>
    <property type="molecule type" value="Genomic_DNA"/>
</dbReference>
<evidence type="ECO:0000256" key="9">
    <source>
        <dbReference type="ARBA" id="ARBA00023180"/>
    </source>
</evidence>
<feature type="transmembrane region" description="Helical" evidence="11">
    <location>
        <begin position="47"/>
        <end position="69"/>
    </location>
</feature>
<dbReference type="Proteomes" id="UP000254808">
    <property type="component" value="Chromosome"/>
</dbReference>
<dbReference type="Pfam" id="PF00520">
    <property type="entry name" value="Ion_trans"/>
    <property type="match status" value="1"/>
</dbReference>
<evidence type="ECO:0000313" key="14">
    <source>
        <dbReference type="Proteomes" id="UP000254808"/>
    </source>
</evidence>
<keyword evidence="4" id="KW-0106">Calcium</keyword>
<feature type="transmembrane region" description="Helical" evidence="11">
    <location>
        <begin position="81"/>
        <end position="99"/>
    </location>
</feature>
<feature type="transmembrane region" description="Helical" evidence="11">
    <location>
        <begin position="16"/>
        <end position="35"/>
    </location>
</feature>
<dbReference type="GO" id="GO:0005891">
    <property type="term" value="C:voltage-gated calcium channel complex"/>
    <property type="evidence" value="ECO:0007669"/>
    <property type="project" value="TreeGrafter"/>
</dbReference>
<gene>
    <name evidence="13" type="ORF">CYPRO_2031</name>
</gene>
<evidence type="ECO:0000256" key="10">
    <source>
        <dbReference type="ARBA" id="ARBA00023303"/>
    </source>
</evidence>
<evidence type="ECO:0000256" key="4">
    <source>
        <dbReference type="ARBA" id="ARBA00022837"/>
    </source>
</evidence>
<dbReference type="InterPro" id="IPR005821">
    <property type="entry name" value="Ion_trans_dom"/>
</dbReference>
<dbReference type="Gene3D" id="1.20.120.350">
    <property type="entry name" value="Voltage-gated potassium channels. Chain C"/>
    <property type="match status" value="1"/>
</dbReference>
<dbReference type="SUPFAM" id="SSF81324">
    <property type="entry name" value="Voltage-gated potassium channels"/>
    <property type="match status" value="1"/>
</dbReference>
<protein>
    <submittedName>
        <fullName evidence="13">Voltage-gated sodium channel</fullName>
    </submittedName>
</protein>
<dbReference type="AlphaFoldDB" id="A0A345ULC9"/>
<dbReference type="GO" id="GO:0008331">
    <property type="term" value="F:high voltage-gated calcium channel activity"/>
    <property type="evidence" value="ECO:0007669"/>
    <property type="project" value="TreeGrafter"/>
</dbReference>
<dbReference type="KEGG" id="cprv:CYPRO_2031"/>
<keyword evidence="3 11" id="KW-0812">Transmembrane</keyword>
<keyword evidence="2" id="KW-0813">Transport</keyword>
<keyword evidence="6 11" id="KW-1133">Transmembrane helix</keyword>
<keyword evidence="14" id="KW-1185">Reference proteome</keyword>
<dbReference type="GO" id="GO:0098703">
    <property type="term" value="P:calcium ion import across plasma membrane"/>
    <property type="evidence" value="ECO:0007669"/>
    <property type="project" value="TreeGrafter"/>
</dbReference>
<evidence type="ECO:0000256" key="1">
    <source>
        <dbReference type="ARBA" id="ARBA00004141"/>
    </source>
</evidence>
<dbReference type="InterPro" id="IPR050599">
    <property type="entry name" value="VDCC_alpha-1_subunit"/>
</dbReference>
<evidence type="ECO:0000259" key="12">
    <source>
        <dbReference type="Pfam" id="PF00520"/>
    </source>
</evidence>
<dbReference type="PANTHER" id="PTHR45628:SF7">
    <property type="entry name" value="VOLTAGE-DEPENDENT CALCIUM CHANNEL TYPE A SUBUNIT ALPHA-1"/>
    <property type="match status" value="1"/>
</dbReference>
<reference evidence="13 14" key="1">
    <citation type="submission" date="2018-03" db="EMBL/GenBank/DDBJ databases">
        <title>Phenotypic and genomic properties of Cyclonatronum proteinivorum gen. nov., sp. nov., a haloalkaliphilic bacteroidete from soda lakes possessing Na+-translocating rhodopsin.</title>
        <authorList>
            <person name="Toshchakov S.V."/>
            <person name="Korzhenkov A."/>
            <person name="Samarov N.I."/>
            <person name="Kublanov I.V."/>
            <person name="Muntyan M.S."/>
            <person name="Sorokin D.Y."/>
        </authorList>
    </citation>
    <scope>NUCLEOTIDE SEQUENCE [LARGE SCALE GENOMIC DNA]</scope>
    <source>
        <strain evidence="13 14">Omega</strain>
    </source>
</reference>
<proteinExistence type="predicted"/>
<evidence type="ECO:0000256" key="5">
    <source>
        <dbReference type="ARBA" id="ARBA00022882"/>
    </source>
</evidence>
<dbReference type="Gene3D" id="1.10.287.70">
    <property type="match status" value="1"/>
</dbReference>
<feature type="transmembrane region" description="Helical" evidence="11">
    <location>
        <begin position="228"/>
        <end position="248"/>
    </location>
</feature>
<evidence type="ECO:0000256" key="8">
    <source>
        <dbReference type="ARBA" id="ARBA00023136"/>
    </source>
</evidence>
<keyword evidence="5" id="KW-0851">Voltage-gated channel</keyword>
<organism evidence="13 14">
    <name type="scientific">Cyclonatronum proteinivorum</name>
    <dbReference type="NCBI Taxonomy" id="1457365"/>
    <lineage>
        <taxon>Bacteria</taxon>
        <taxon>Pseudomonadati</taxon>
        <taxon>Balneolota</taxon>
        <taxon>Balneolia</taxon>
        <taxon>Balneolales</taxon>
        <taxon>Cyclonatronaceae</taxon>
        <taxon>Cyclonatronum</taxon>
    </lineage>
</organism>
<keyword evidence="10 13" id="KW-0407">Ion channel</keyword>
<dbReference type="PANTHER" id="PTHR45628">
    <property type="entry name" value="VOLTAGE-DEPENDENT CALCIUM CHANNEL TYPE A SUBUNIT ALPHA-1"/>
    <property type="match status" value="1"/>
</dbReference>
<evidence type="ECO:0000256" key="2">
    <source>
        <dbReference type="ARBA" id="ARBA00022448"/>
    </source>
</evidence>
<comment type="subcellular location">
    <subcellularLocation>
        <location evidence="1">Membrane</location>
        <topology evidence="1">Multi-pass membrane protein</topology>
    </subcellularLocation>
</comment>
<accession>A0A345ULC9</accession>
<name>A0A345ULC9_9BACT</name>
<keyword evidence="9" id="KW-0325">Glycoprotein</keyword>
<feature type="transmembrane region" description="Helical" evidence="11">
    <location>
        <begin position="142"/>
        <end position="166"/>
    </location>
</feature>
<keyword evidence="7" id="KW-0406">Ion transport</keyword>
<sequence>MSAFSAYCKKIVETNWFTNFILIVILFAGVLVGVQTYKEFAMQHYTLIFWLDQIILFIFLVEIVLKMAAHGNRPLRYFNDPWNIFDFSIVFVCYAALLLPDVEGFMYAVLRLARVLRVFRVVRTIPKLQLLVNALLKSIPSIGYVGVLLMVIFYIYATMGVFLFSINDPVHFGNLQLSLLSLFRIVTLEDWTDIMYINMYGCDHTIWGYTEAEGCISPIAHGAWATTYFVSFVMIGTMVVLNLFIGVIMNSMDEAKTDASEEAFALRDRSLEPTEVDELENLSRDLDSLKKRIEFLARKKKALEK</sequence>
<dbReference type="OrthoDB" id="5297065at2"/>
<dbReference type="PRINTS" id="PR00169">
    <property type="entry name" value="KCHANNEL"/>
</dbReference>
<dbReference type="RefSeq" id="WP_114984489.1">
    <property type="nucleotide sequence ID" value="NZ_CP027806.1"/>
</dbReference>
<dbReference type="InterPro" id="IPR027359">
    <property type="entry name" value="Volt_channel_dom_sf"/>
</dbReference>
<evidence type="ECO:0000256" key="11">
    <source>
        <dbReference type="SAM" id="Phobius"/>
    </source>
</evidence>
<feature type="domain" description="Ion transport" evidence="12">
    <location>
        <begin position="15"/>
        <end position="258"/>
    </location>
</feature>
<keyword evidence="8 11" id="KW-0472">Membrane</keyword>